<name>A0A0A8UQ97_LEGHA</name>
<keyword evidence="2" id="KW-1185">Reference proteome</keyword>
<evidence type="ECO:0000313" key="1">
    <source>
        <dbReference type="EMBL" id="CEK09257.1"/>
    </source>
</evidence>
<dbReference type="AlphaFoldDB" id="A0A0A8UQ97"/>
<reference evidence="2" key="1">
    <citation type="submission" date="2014-09" db="EMBL/GenBank/DDBJ databases">
        <authorList>
            <person name="Gomez-Valero L."/>
        </authorList>
    </citation>
    <scope>NUCLEOTIDE SEQUENCE [LARGE SCALE GENOMIC DNA]</scope>
    <source>
        <strain evidence="2">ATCC35250</strain>
    </source>
</reference>
<gene>
    <name evidence="1" type="ORF">LHA_0142</name>
</gene>
<evidence type="ECO:0000313" key="2">
    <source>
        <dbReference type="Proteomes" id="UP000032803"/>
    </source>
</evidence>
<organism evidence="1 2">
    <name type="scientific">Legionella hackeliae</name>
    <dbReference type="NCBI Taxonomy" id="449"/>
    <lineage>
        <taxon>Bacteria</taxon>
        <taxon>Pseudomonadati</taxon>
        <taxon>Pseudomonadota</taxon>
        <taxon>Gammaproteobacteria</taxon>
        <taxon>Legionellales</taxon>
        <taxon>Legionellaceae</taxon>
        <taxon>Legionella</taxon>
    </lineage>
</organism>
<dbReference type="HOGENOM" id="CLU_3356870_0_0_6"/>
<sequence length="36" mass="3846">MDTTDFEAGHEVLKKSNPKDGAVNCTGFLLLIRGAP</sequence>
<proteinExistence type="predicted"/>
<accession>A0A0A8UQ97</accession>
<protein>
    <submittedName>
        <fullName evidence="1">Uncharacterized protein</fullName>
    </submittedName>
</protein>
<dbReference type="EMBL" id="LN681225">
    <property type="protein sequence ID" value="CEK09257.1"/>
    <property type="molecule type" value="Genomic_DNA"/>
</dbReference>
<dbReference type="Proteomes" id="UP000032803">
    <property type="component" value="Chromosome I"/>
</dbReference>
<dbReference type="KEGG" id="lha:LHA_0142"/>